<dbReference type="OrthoDB" id="2018906at2759"/>
<dbReference type="SUPFAM" id="SSF160935">
    <property type="entry name" value="VPA0735-like"/>
    <property type="match status" value="1"/>
</dbReference>
<evidence type="ECO:0000313" key="4">
    <source>
        <dbReference type="Proteomes" id="UP001152646"/>
    </source>
</evidence>
<dbReference type="AlphaFoldDB" id="A0A9W4JBH1"/>
<dbReference type="Gene3D" id="2.60.120.600">
    <property type="entry name" value="Domain of unknown function DUF1214, C-terminal domain"/>
    <property type="match status" value="1"/>
</dbReference>
<reference evidence="3" key="1">
    <citation type="submission" date="2021-07" db="EMBL/GenBank/DDBJ databases">
        <authorList>
            <person name="Branca A.L. A."/>
        </authorList>
    </citation>
    <scope>NUCLEOTIDE SEQUENCE</scope>
</reference>
<evidence type="ECO:0000313" key="3">
    <source>
        <dbReference type="EMBL" id="CAG8383446.1"/>
    </source>
</evidence>
<gene>
    <name evidence="3" type="ORF">PSALAMII_LOCUS6281</name>
</gene>
<dbReference type="InterPro" id="IPR037049">
    <property type="entry name" value="DUF1214_C_sf"/>
</dbReference>
<dbReference type="InterPro" id="IPR010679">
    <property type="entry name" value="DUF1254"/>
</dbReference>
<dbReference type="Pfam" id="PF06863">
    <property type="entry name" value="DUF1254"/>
    <property type="match status" value="1"/>
</dbReference>
<evidence type="ECO:0008006" key="5">
    <source>
        <dbReference type="Google" id="ProtNLM"/>
    </source>
</evidence>
<dbReference type="Proteomes" id="UP001152646">
    <property type="component" value="Unassembled WGS sequence"/>
</dbReference>
<dbReference type="InterPro" id="IPR037050">
    <property type="entry name" value="DUF1254_sf"/>
</dbReference>
<name>A0A9W4JBH1_9EURO</name>
<dbReference type="PANTHER" id="PTHR36509:SF2">
    <property type="entry name" value="BLL3101 PROTEIN"/>
    <property type="match status" value="1"/>
</dbReference>
<dbReference type="InterPro" id="IPR010621">
    <property type="entry name" value="DUF1214"/>
</dbReference>
<dbReference type="PANTHER" id="PTHR36509">
    <property type="entry name" value="BLL3101 PROTEIN"/>
    <property type="match status" value="1"/>
</dbReference>
<feature type="domain" description="DUF1214" evidence="1">
    <location>
        <begin position="292"/>
        <end position="414"/>
    </location>
</feature>
<evidence type="ECO:0000259" key="1">
    <source>
        <dbReference type="Pfam" id="PF06742"/>
    </source>
</evidence>
<protein>
    <recommendedName>
        <fullName evidence="5">DUF1254 domain-containing protein</fullName>
    </recommendedName>
</protein>
<dbReference type="EMBL" id="CAJVPA010000189">
    <property type="protein sequence ID" value="CAG8383446.1"/>
    <property type="molecule type" value="Genomic_DNA"/>
</dbReference>
<evidence type="ECO:0000259" key="2">
    <source>
        <dbReference type="Pfam" id="PF06863"/>
    </source>
</evidence>
<dbReference type="Pfam" id="PF06742">
    <property type="entry name" value="DUF1214"/>
    <property type="match status" value="1"/>
</dbReference>
<sequence length="435" mass="48647">MSITNATNKYYHMREIAGPLDQSIVRPNVDTLYSAAVIDLSHSDIVIDIPSIDNDRYWIYPFYDLYANNFANIGSTTNGTAGKYLVRYDPSKGRETGVHLCSHITDKGADDGCDGYDAYINAPTPYGQLIARFEAMNNSTDFDTIHQLQNKSTIHITTRSRLGDATAPRLGPNMLNSSTYSGDIPTRIMQMLARFAPYNPPRDISDLPRVNRMLKTAGIDKGHYKSQVRNLTAVAQSAAQKVGVAFNQPQNVMNLTHDWQMIAPAAQGEYNTNYDMRAFMANWGYLALTAQESLYPMYAGDGDTLELGADEAYIFTFSGKPPVMKQGFWSLTAYNAQKYLIENTQDQYSVSDRSGLTYSDGTPVYGDDAEKQTQFQVLVQPADKEPPKNWTSNWLPAPAGGGQFDLTLRFYAPEDELKNGYWEFPVVQKHKAIIE</sequence>
<comment type="caution">
    <text evidence="3">The sequence shown here is derived from an EMBL/GenBank/DDBJ whole genome shotgun (WGS) entry which is preliminary data.</text>
</comment>
<organism evidence="3 4">
    <name type="scientific">Penicillium salamii</name>
    <dbReference type="NCBI Taxonomy" id="1612424"/>
    <lineage>
        <taxon>Eukaryota</taxon>
        <taxon>Fungi</taxon>
        <taxon>Dikarya</taxon>
        <taxon>Ascomycota</taxon>
        <taxon>Pezizomycotina</taxon>
        <taxon>Eurotiomycetes</taxon>
        <taxon>Eurotiomycetidae</taxon>
        <taxon>Eurotiales</taxon>
        <taxon>Aspergillaceae</taxon>
        <taxon>Penicillium</taxon>
    </lineage>
</organism>
<feature type="domain" description="DUF1254" evidence="2">
    <location>
        <begin position="8"/>
        <end position="154"/>
    </location>
</feature>
<proteinExistence type="predicted"/>
<dbReference type="Gene3D" id="2.60.40.1610">
    <property type="entry name" value="Domain of unknown function DUF1254"/>
    <property type="match status" value="1"/>
</dbReference>
<accession>A0A9W4JBH1</accession>